<gene>
    <name evidence="9" type="ORF">EDD27_2889</name>
</gene>
<dbReference type="RefSeq" id="WP_127932853.1">
    <property type="nucleotide sequence ID" value="NZ_SAUN01000001.1"/>
</dbReference>
<reference evidence="9 10" key="1">
    <citation type="submission" date="2019-01" db="EMBL/GenBank/DDBJ databases">
        <title>Sequencing the genomes of 1000 actinobacteria strains.</title>
        <authorList>
            <person name="Klenk H.-P."/>
        </authorList>
    </citation>
    <scope>NUCLEOTIDE SEQUENCE [LARGE SCALE GENOMIC DNA]</scope>
    <source>
        <strain evidence="9 10">DSM 43925</strain>
    </source>
</reference>
<dbReference type="Gene3D" id="2.60.40.1220">
    <property type="match status" value="1"/>
</dbReference>
<evidence type="ECO:0000313" key="10">
    <source>
        <dbReference type="Proteomes" id="UP000284824"/>
    </source>
</evidence>
<evidence type="ECO:0000256" key="3">
    <source>
        <dbReference type="ARBA" id="ARBA00022729"/>
    </source>
</evidence>
<dbReference type="InterPro" id="IPR014756">
    <property type="entry name" value="Ig_E-set"/>
</dbReference>
<evidence type="ECO:0000256" key="5">
    <source>
        <dbReference type="SAM" id="MobiDB-lite"/>
    </source>
</evidence>
<feature type="transmembrane region" description="Helical" evidence="6">
    <location>
        <begin position="170"/>
        <end position="188"/>
    </location>
</feature>
<keyword evidence="6" id="KW-0812">Transmembrane</keyword>
<dbReference type="AlphaFoldDB" id="A0A438M4V3"/>
<dbReference type="GO" id="GO:0046688">
    <property type="term" value="P:response to copper ion"/>
    <property type="evidence" value="ECO:0007669"/>
    <property type="project" value="InterPro"/>
</dbReference>
<feature type="signal peptide" evidence="7">
    <location>
        <begin position="1"/>
        <end position="32"/>
    </location>
</feature>
<dbReference type="Pfam" id="PF04234">
    <property type="entry name" value="CopC"/>
    <property type="match status" value="1"/>
</dbReference>
<dbReference type="PANTHER" id="PTHR34820">
    <property type="entry name" value="INNER MEMBRANE PROTEIN YEBZ"/>
    <property type="match status" value="1"/>
</dbReference>
<evidence type="ECO:0000256" key="1">
    <source>
        <dbReference type="ARBA" id="ARBA00004196"/>
    </source>
</evidence>
<dbReference type="InterPro" id="IPR007348">
    <property type="entry name" value="CopC_dom"/>
</dbReference>
<comment type="caution">
    <text evidence="9">The sequence shown here is derived from an EMBL/GenBank/DDBJ whole genome shotgun (WGS) entry which is preliminary data.</text>
</comment>
<evidence type="ECO:0000256" key="4">
    <source>
        <dbReference type="ARBA" id="ARBA00023008"/>
    </source>
</evidence>
<protein>
    <recommendedName>
        <fullName evidence="8">CopC domain-containing protein</fullName>
    </recommendedName>
</protein>
<dbReference type="GO" id="GO:0006825">
    <property type="term" value="P:copper ion transport"/>
    <property type="evidence" value="ECO:0007669"/>
    <property type="project" value="InterPro"/>
</dbReference>
<comment type="subcellular location">
    <subcellularLocation>
        <location evidence="1">Cell envelope</location>
    </subcellularLocation>
</comment>
<feature type="domain" description="CopC" evidence="8">
    <location>
        <begin position="33"/>
        <end position="125"/>
    </location>
</feature>
<keyword evidence="10" id="KW-1185">Reference proteome</keyword>
<keyword evidence="6" id="KW-1133">Transmembrane helix</keyword>
<organism evidence="9 10">
    <name type="scientific">Nonomuraea polychroma</name>
    <dbReference type="NCBI Taxonomy" id="46176"/>
    <lineage>
        <taxon>Bacteria</taxon>
        <taxon>Bacillati</taxon>
        <taxon>Actinomycetota</taxon>
        <taxon>Actinomycetes</taxon>
        <taxon>Streptosporangiales</taxon>
        <taxon>Streptosporangiaceae</taxon>
        <taxon>Nonomuraea</taxon>
    </lineage>
</organism>
<dbReference type="SUPFAM" id="SSF81296">
    <property type="entry name" value="E set domains"/>
    <property type="match status" value="1"/>
</dbReference>
<dbReference type="InterPro" id="IPR032694">
    <property type="entry name" value="CopC/D"/>
</dbReference>
<dbReference type="PANTHER" id="PTHR34820:SF4">
    <property type="entry name" value="INNER MEMBRANE PROTEIN YEBZ"/>
    <property type="match status" value="1"/>
</dbReference>
<dbReference type="GO" id="GO:0042597">
    <property type="term" value="C:periplasmic space"/>
    <property type="evidence" value="ECO:0007669"/>
    <property type="project" value="InterPro"/>
</dbReference>
<dbReference type="Proteomes" id="UP000284824">
    <property type="component" value="Unassembled WGS sequence"/>
</dbReference>
<dbReference type="GO" id="GO:0005886">
    <property type="term" value="C:plasma membrane"/>
    <property type="evidence" value="ECO:0007669"/>
    <property type="project" value="TreeGrafter"/>
</dbReference>
<dbReference type="InterPro" id="IPR014755">
    <property type="entry name" value="Cu-Rt/internalin_Ig-like"/>
</dbReference>
<evidence type="ECO:0000256" key="6">
    <source>
        <dbReference type="SAM" id="Phobius"/>
    </source>
</evidence>
<feature type="compositionally biased region" description="Low complexity" evidence="5">
    <location>
        <begin position="127"/>
        <end position="164"/>
    </location>
</feature>
<sequence>MTLSLHRHVRAAAAVGLACATFLATTPSPAFAHDALKSSSPAKNAQVSASSLEEIELEYTASVKFPFVVLHDAKGTEVPLGKPRLAGPKVVADVKGPLAAGAYVIAWRVVSSDGHPIEGEIPFRVKGSSSPTPAAGAGATQNAPSTSPAQEAEPSEAGASSAGPSAGVPGWIWGGAAGLVVLGAFVVLRGARRGPEREDANAD</sequence>
<keyword evidence="2" id="KW-0479">Metal-binding</keyword>
<proteinExistence type="predicted"/>
<evidence type="ECO:0000256" key="2">
    <source>
        <dbReference type="ARBA" id="ARBA00022723"/>
    </source>
</evidence>
<dbReference type="EMBL" id="SAUN01000001">
    <property type="protein sequence ID" value="RVX40478.1"/>
    <property type="molecule type" value="Genomic_DNA"/>
</dbReference>
<evidence type="ECO:0000256" key="7">
    <source>
        <dbReference type="SAM" id="SignalP"/>
    </source>
</evidence>
<dbReference type="OrthoDB" id="5242236at2"/>
<dbReference type="GO" id="GO:0005507">
    <property type="term" value="F:copper ion binding"/>
    <property type="evidence" value="ECO:0007669"/>
    <property type="project" value="InterPro"/>
</dbReference>
<feature type="chain" id="PRO_5019558740" description="CopC domain-containing protein" evidence="7">
    <location>
        <begin position="33"/>
        <end position="203"/>
    </location>
</feature>
<keyword evidence="6" id="KW-0472">Membrane</keyword>
<feature type="region of interest" description="Disordered" evidence="5">
    <location>
        <begin position="121"/>
        <end position="164"/>
    </location>
</feature>
<keyword evidence="3 7" id="KW-0732">Signal</keyword>
<dbReference type="GO" id="GO:0030313">
    <property type="term" value="C:cell envelope"/>
    <property type="evidence" value="ECO:0007669"/>
    <property type="project" value="UniProtKB-SubCell"/>
</dbReference>
<name>A0A438M4V3_9ACTN</name>
<evidence type="ECO:0000259" key="8">
    <source>
        <dbReference type="Pfam" id="PF04234"/>
    </source>
</evidence>
<accession>A0A438M4V3</accession>
<keyword evidence="4" id="KW-0186">Copper</keyword>
<evidence type="ECO:0000313" key="9">
    <source>
        <dbReference type="EMBL" id="RVX40478.1"/>
    </source>
</evidence>